<evidence type="ECO:0000313" key="2">
    <source>
        <dbReference type="Proteomes" id="UP000824533"/>
    </source>
</evidence>
<protein>
    <submittedName>
        <fullName evidence="1">Uncharacterized protein</fullName>
    </submittedName>
</protein>
<evidence type="ECO:0000313" key="1">
    <source>
        <dbReference type="EMBL" id="KAJ0176637.1"/>
    </source>
</evidence>
<comment type="caution">
    <text evidence="1">The sequence shown here is derived from an EMBL/GenBank/DDBJ whole genome shotgun (WGS) entry which is preliminary data.</text>
</comment>
<sequence>MRSSSVSDIYKKFTQQSLVLHRFRNGRNFSTQSEHPKPYKSIPGLNSLPVIGTLHHFLPLVGEVGMKANMFEMFIVLHKKYGPIVKMEGLFSRADMVLLFEPEHFEQVYKAEEAHPWRPGFESLEYYRENLRRSTFDGVYGLTTAQGAKWREFRTKVNPAMLKPKLVKLYAPGLDEIAKEMVDRLTRLKDQGDYLKQYYDKEVTRWSLESVAFVGLGTRLGSLNDGLPEDHPSNILIKCSKDIMDLTFKLELLPRFLKFFTKSTFMKLMDVLDLQWEISTRYINEVRKSINERENEMLEEDKSIIEKLLAIDEKVAVMMANEMLLAGIDTVAFTTTNLLYHLSINPNVQDKLREEIRSGETSRYLKACLKEALRMWHVIPGNLRRASKEHIVGGYVIPRGVDVIAPNEYLSRLEKYYPQPNKFIPERWLVDKTDPLYHGRAHPMVTLPFGFGVRSCIGRRIAELEIEILFKRLINELKVSWEGPPLKVVSKLMNSFAKPFYFKFEKAE</sequence>
<gene>
    <name evidence="1" type="ORF">K1T71_007816</name>
</gene>
<dbReference type="EMBL" id="CM034399">
    <property type="protein sequence ID" value="KAJ0176637.1"/>
    <property type="molecule type" value="Genomic_DNA"/>
</dbReference>
<proteinExistence type="predicted"/>
<reference evidence="1 2" key="1">
    <citation type="journal article" date="2021" name="Front. Genet.">
        <title>Chromosome-Level Genome Assembly Reveals Significant Gene Expansion in the Toll and IMD Signaling Pathways of Dendrolimus kikuchii.</title>
        <authorList>
            <person name="Zhou J."/>
            <person name="Wu P."/>
            <person name="Xiong Z."/>
            <person name="Liu N."/>
            <person name="Zhao N."/>
            <person name="Ji M."/>
            <person name="Qiu Y."/>
            <person name="Yang B."/>
        </authorList>
    </citation>
    <scope>NUCLEOTIDE SEQUENCE [LARGE SCALE GENOMIC DNA]</scope>
    <source>
        <strain evidence="1">Ann1</strain>
    </source>
</reference>
<dbReference type="Proteomes" id="UP000824533">
    <property type="component" value="Linkage Group LG13"/>
</dbReference>
<keyword evidence="2" id="KW-1185">Reference proteome</keyword>
<organism evidence="1 2">
    <name type="scientific">Dendrolimus kikuchii</name>
    <dbReference type="NCBI Taxonomy" id="765133"/>
    <lineage>
        <taxon>Eukaryota</taxon>
        <taxon>Metazoa</taxon>
        <taxon>Ecdysozoa</taxon>
        <taxon>Arthropoda</taxon>
        <taxon>Hexapoda</taxon>
        <taxon>Insecta</taxon>
        <taxon>Pterygota</taxon>
        <taxon>Neoptera</taxon>
        <taxon>Endopterygota</taxon>
        <taxon>Lepidoptera</taxon>
        <taxon>Glossata</taxon>
        <taxon>Ditrysia</taxon>
        <taxon>Bombycoidea</taxon>
        <taxon>Lasiocampidae</taxon>
        <taxon>Dendrolimus</taxon>
    </lineage>
</organism>
<accession>A0ACC1CZC7</accession>
<name>A0ACC1CZC7_9NEOP</name>